<dbReference type="WBParaSite" id="ACRNAN_scaffold4484.g14791.t1">
    <property type="protein sequence ID" value="ACRNAN_scaffold4484.g14791.t1"/>
    <property type="gene ID" value="ACRNAN_scaffold4484.g14791"/>
</dbReference>
<organism evidence="2 3">
    <name type="scientific">Acrobeloides nanus</name>
    <dbReference type="NCBI Taxonomy" id="290746"/>
    <lineage>
        <taxon>Eukaryota</taxon>
        <taxon>Metazoa</taxon>
        <taxon>Ecdysozoa</taxon>
        <taxon>Nematoda</taxon>
        <taxon>Chromadorea</taxon>
        <taxon>Rhabditida</taxon>
        <taxon>Tylenchina</taxon>
        <taxon>Cephalobomorpha</taxon>
        <taxon>Cephaloboidea</taxon>
        <taxon>Cephalobidae</taxon>
        <taxon>Acrobeloides</taxon>
    </lineage>
</organism>
<dbReference type="AlphaFoldDB" id="A0A914DYH0"/>
<protein>
    <submittedName>
        <fullName evidence="3">C-type lectin domain-containing protein</fullName>
    </submittedName>
</protein>
<evidence type="ECO:0000313" key="3">
    <source>
        <dbReference type="WBParaSite" id="ACRNAN_scaffold4484.g14791.t1"/>
    </source>
</evidence>
<keyword evidence="2" id="KW-1185">Reference proteome</keyword>
<evidence type="ECO:0000313" key="2">
    <source>
        <dbReference type="Proteomes" id="UP000887540"/>
    </source>
</evidence>
<dbReference type="CDD" id="cd00037">
    <property type="entry name" value="CLECT"/>
    <property type="match status" value="1"/>
</dbReference>
<accession>A0A914DYH0</accession>
<evidence type="ECO:0000259" key="1">
    <source>
        <dbReference type="PROSITE" id="PS50041"/>
    </source>
</evidence>
<dbReference type="Gene3D" id="3.10.100.10">
    <property type="entry name" value="Mannose-Binding Protein A, subunit A"/>
    <property type="match status" value="1"/>
</dbReference>
<dbReference type="InterPro" id="IPR001304">
    <property type="entry name" value="C-type_lectin-like"/>
</dbReference>
<feature type="domain" description="C-type lectin" evidence="1">
    <location>
        <begin position="1"/>
        <end position="48"/>
    </location>
</feature>
<reference evidence="3" key="1">
    <citation type="submission" date="2022-11" db="UniProtKB">
        <authorList>
            <consortium name="WormBaseParasite"/>
        </authorList>
    </citation>
    <scope>IDENTIFICATION</scope>
</reference>
<dbReference type="SUPFAM" id="SSF56436">
    <property type="entry name" value="C-type lectin-like"/>
    <property type="match status" value="1"/>
</dbReference>
<name>A0A914DYH0_9BILA</name>
<proteinExistence type="predicted"/>
<dbReference type="PROSITE" id="PS50041">
    <property type="entry name" value="C_TYPE_LECTIN_2"/>
    <property type="match status" value="1"/>
</dbReference>
<dbReference type="Proteomes" id="UP000887540">
    <property type="component" value="Unplaced"/>
</dbReference>
<sequence>MYLEGKYLWSDGNNSTYTNWDQGEPYNDAGPYCAFQNFDNAKWRTGECFRDTLPYFCEIPQDSCLKNKS</sequence>
<dbReference type="InterPro" id="IPR016187">
    <property type="entry name" value="CTDL_fold"/>
</dbReference>
<dbReference type="InterPro" id="IPR016186">
    <property type="entry name" value="C-type_lectin-like/link_sf"/>
</dbReference>